<accession>A0ABS6IYB1</accession>
<dbReference type="Pfam" id="PF13304">
    <property type="entry name" value="AAA_21"/>
    <property type="match status" value="1"/>
</dbReference>
<dbReference type="InterPro" id="IPR003959">
    <property type="entry name" value="ATPase_AAA_core"/>
</dbReference>
<protein>
    <submittedName>
        <fullName evidence="2">ATP-binding protein</fullName>
    </submittedName>
</protein>
<organism evidence="2 3">
    <name type="scientific">Limosilactobacillus portuensis</name>
    <dbReference type="NCBI Taxonomy" id="2742601"/>
    <lineage>
        <taxon>Bacteria</taxon>
        <taxon>Bacillati</taxon>
        <taxon>Bacillota</taxon>
        <taxon>Bacilli</taxon>
        <taxon>Lactobacillales</taxon>
        <taxon>Lactobacillaceae</taxon>
        <taxon>Limosilactobacillus</taxon>
    </lineage>
</organism>
<keyword evidence="2" id="KW-0547">Nucleotide-binding</keyword>
<dbReference type="InterPro" id="IPR003593">
    <property type="entry name" value="AAA+_ATPase"/>
</dbReference>
<evidence type="ECO:0000313" key="2">
    <source>
        <dbReference type="EMBL" id="MBU9695971.1"/>
    </source>
</evidence>
<comment type="caution">
    <text evidence="2">The sequence shown here is derived from an EMBL/GenBank/DDBJ whole genome shotgun (WGS) entry which is preliminary data.</text>
</comment>
<dbReference type="EMBL" id="JAHPJJ010000023">
    <property type="protein sequence ID" value="MBU9695971.1"/>
    <property type="molecule type" value="Genomic_DNA"/>
</dbReference>
<keyword evidence="3" id="KW-1185">Reference proteome</keyword>
<reference evidence="2 3" key="1">
    <citation type="submission" date="2021-06" db="EMBL/GenBank/DDBJ databases">
        <title>Limosilactobacillus angelus sp. nov., isolated from the human vagina.</title>
        <authorList>
            <person name="Chen Y.-S."/>
        </authorList>
    </citation>
    <scope>NUCLEOTIDE SEQUENCE [LARGE SCALE GENOMIC DNA]</scope>
    <source>
        <strain evidence="2 3">P5L02</strain>
    </source>
</reference>
<sequence>MLIEFGLENYTSFKERALFSAETGERLRKYKYTNTFENDDISLLKNILIFGSNGAGKSQLLNGLGRMQNMIIRGTQTVTDKLEYTPFLFNPKTSNKPTSFYVKLKRKENIYEYSFSYNSNTITKEKLVVIIDGKSKTYFNRKNNEFEKIPKLLTNSISKLRKNELFLYLAQQENDEYASEVYKWFVEDLMFVNTSVRIPNDFLKLMQQPDLKKEMVSFLNFADFNITDIKVRKLSINIPEKAQKILQMMDQKTPQNILQLYTVHEVYNDEGKLSGKEELPLEMESVGTQRLFFIVLAMIFSQINGNSKTLIIDEFDDSLHHELASALVNIFNSKQNNNQYILTTHDYNLLDNDIRIDQIYFVEKNFMGCSKLESAFDFTDSRTNARHDINLAKKYIQGVYGAVPVIDIEGLTNVLENVNKKLGGTIHG</sequence>
<proteinExistence type="predicted"/>
<name>A0ABS6IYB1_9LACO</name>
<gene>
    <name evidence="2" type="ORF">KSL82_08755</name>
</gene>
<dbReference type="InterPro" id="IPR027417">
    <property type="entry name" value="P-loop_NTPase"/>
</dbReference>
<dbReference type="PANTHER" id="PTHR40396">
    <property type="entry name" value="ATPASE-LIKE PROTEIN"/>
    <property type="match status" value="1"/>
</dbReference>
<keyword evidence="2" id="KW-0067">ATP-binding</keyword>
<dbReference type="Proteomes" id="UP001196248">
    <property type="component" value="Unassembled WGS sequence"/>
</dbReference>
<dbReference type="SUPFAM" id="SSF52540">
    <property type="entry name" value="P-loop containing nucleoside triphosphate hydrolases"/>
    <property type="match status" value="1"/>
</dbReference>
<evidence type="ECO:0000259" key="1">
    <source>
        <dbReference type="SMART" id="SM00382"/>
    </source>
</evidence>
<dbReference type="SMART" id="SM00382">
    <property type="entry name" value="AAA"/>
    <property type="match status" value="1"/>
</dbReference>
<evidence type="ECO:0000313" key="3">
    <source>
        <dbReference type="Proteomes" id="UP001196248"/>
    </source>
</evidence>
<dbReference type="GO" id="GO:0005524">
    <property type="term" value="F:ATP binding"/>
    <property type="evidence" value="ECO:0007669"/>
    <property type="project" value="UniProtKB-KW"/>
</dbReference>
<dbReference type="Gene3D" id="3.40.50.300">
    <property type="entry name" value="P-loop containing nucleotide triphosphate hydrolases"/>
    <property type="match status" value="1"/>
</dbReference>
<dbReference type="RefSeq" id="WP_178695500.1">
    <property type="nucleotide sequence ID" value="NZ_JAHPJJ010000023.1"/>
</dbReference>
<dbReference type="PANTHER" id="PTHR40396:SF1">
    <property type="entry name" value="ATPASE AAA-TYPE CORE DOMAIN-CONTAINING PROTEIN"/>
    <property type="match status" value="1"/>
</dbReference>
<feature type="domain" description="AAA+ ATPase" evidence="1">
    <location>
        <begin position="43"/>
        <end position="365"/>
    </location>
</feature>